<accession>A0A915IHX7</accession>
<protein>
    <submittedName>
        <fullName evidence="3">Uncharacterized protein</fullName>
    </submittedName>
</protein>
<evidence type="ECO:0000313" key="3">
    <source>
        <dbReference type="WBParaSite" id="nRc.2.0.1.t13690-RA"/>
    </source>
</evidence>
<organism evidence="2 3">
    <name type="scientific">Romanomermis culicivorax</name>
    <name type="common">Nematode worm</name>
    <dbReference type="NCBI Taxonomy" id="13658"/>
    <lineage>
        <taxon>Eukaryota</taxon>
        <taxon>Metazoa</taxon>
        <taxon>Ecdysozoa</taxon>
        <taxon>Nematoda</taxon>
        <taxon>Enoplea</taxon>
        <taxon>Dorylaimia</taxon>
        <taxon>Mermithida</taxon>
        <taxon>Mermithoidea</taxon>
        <taxon>Mermithidae</taxon>
        <taxon>Romanomermis</taxon>
    </lineage>
</organism>
<reference evidence="3" key="1">
    <citation type="submission" date="2022-11" db="UniProtKB">
        <authorList>
            <consortium name="WormBaseParasite"/>
        </authorList>
    </citation>
    <scope>IDENTIFICATION</scope>
</reference>
<keyword evidence="2" id="KW-1185">Reference proteome</keyword>
<name>A0A915IHX7_ROMCU</name>
<evidence type="ECO:0000313" key="2">
    <source>
        <dbReference type="Proteomes" id="UP000887565"/>
    </source>
</evidence>
<dbReference type="AlphaFoldDB" id="A0A915IHX7"/>
<dbReference type="WBParaSite" id="nRc.2.0.1.t13690-RA">
    <property type="protein sequence ID" value="nRc.2.0.1.t13690-RA"/>
    <property type="gene ID" value="nRc.2.0.1.g13690"/>
</dbReference>
<evidence type="ECO:0000256" key="1">
    <source>
        <dbReference type="SAM" id="MobiDB-lite"/>
    </source>
</evidence>
<proteinExistence type="predicted"/>
<dbReference type="Proteomes" id="UP000887565">
    <property type="component" value="Unplaced"/>
</dbReference>
<sequence length="166" mass="18017">MPKASHTQPDHTGLPSRSSLPNAAMAAQRTLNFDQIMPPPATNITQSSRLPVILLPSTTAHPNNETIVARIDSLDSFINIESSQAPATARASVTDHCSSLAIPNANKVHNFRIEALYMLEQLSTAATRITNNLPTVQTIDQIIGTVSNQCQSQQLPINQWELCRPG</sequence>
<feature type="region of interest" description="Disordered" evidence="1">
    <location>
        <begin position="1"/>
        <end position="20"/>
    </location>
</feature>